<feature type="region of interest" description="Disordered" evidence="1">
    <location>
        <begin position="447"/>
        <end position="537"/>
    </location>
</feature>
<feature type="region of interest" description="Disordered" evidence="1">
    <location>
        <begin position="1041"/>
        <end position="1126"/>
    </location>
</feature>
<evidence type="ECO:0000259" key="2">
    <source>
        <dbReference type="PROSITE" id="PS51391"/>
    </source>
</evidence>
<dbReference type="SUPFAM" id="SSF48464">
    <property type="entry name" value="ENTH/VHS domain"/>
    <property type="match status" value="1"/>
</dbReference>
<feature type="compositionally biased region" description="Polar residues" evidence="1">
    <location>
        <begin position="1056"/>
        <end position="1070"/>
    </location>
</feature>
<dbReference type="GO" id="GO:0000993">
    <property type="term" value="F:RNA polymerase II complex binding"/>
    <property type="evidence" value="ECO:0007669"/>
    <property type="project" value="TreeGrafter"/>
</dbReference>
<feature type="region of interest" description="Disordered" evidence="1">
    <location>
        <begin position="604"/>
        <end position="672"/>
    </location>
</feature>
<feature type="compositionally biased region" description="Pro residues" evidence="1">
    <location>
        <begin position="877"/>
        <end position="957"/>
    </location>
</feature>
<feature type="compositionally biased region" description="Pro residues" evidence="1">
    <location>
        <begin position="777"/>
        <end position="787"/>
    </location>
</feature>
<dbReference type="Proteomes" id="UP001160148">
    <property type="component" value="Unassembled WGS sequence"/>
</dbReference>
<accession>A0AAV0Y463</accession>
<dbReference type="InterPro" id="IPR008942">
    <property type="entry name" value="ENTH_VHS"/>
</dbReference>
<dbReference type="PANTHER" id="PTHR12460">
    <property type="entry name" value="CYCLIN-DEPENDENT KINASE INHIBITOR-RELATED PROTEIN"/>
    <property type="match status" value="1"/>
</dbReference>
<dbReference type="PROSITE" id="PS51391">
    <property type="entry name" value="CID"/>
    <property type="match status" value="1"/>
</dbReference>
<evidence type="ECO:0000313" key="3">
    <source>
        <dbReference type="EMBL" id="CAI6374748.1"/>
    </source>
</evidence>
<feature type="compositionally biased region" description="Pro residues" evidence="1">
    <location>
        <begin position="795"/>
        <end position="825"/>
    </location>
</feature>
<feature type="compositionally biased region" description="Pro residues" evidence="1">
    <location>
        <begin position="650"/>
        <end position="672"/>
    </location>
</feature>
<evidence type="ECO:0000313" key="4">
    <source>
        <dbReference type="Proteomes" id="UP001160148"/>
    </source>
</evidence>
<gene>
    <name evidence="3" type="ORF">MEUPH1_LOCUS28341</name>
</gene>
<dbReference type="GO" id="GO:0031124">
    <property type="term" value="P:mRNA 3'-end processing"/>
    <property type="evidence" value="ECO:0007669"/>
    <property type="project" value="TreeGrafter"/>
</dbReference>
<dbReference type="EMBL" id="CARXXK010001250">
    <property type="protein sequence ID" value="CAI6374748.1"/>
    <property type="molecule type" value="Genomic_DNA"/>
</dbReference>
<reference evidence="3 4" key="1">
    <citation type="submission" date="2023-01" db="EMBL/GenBank/DDBJ databases">
        <authorList>
            <person name="Whitehead M."/>
        </authorList>
    </citation>
    <scope>NUCLEOTIDE SEQUENCE [LARGE SCALE GENOMIC DNA]</scope>
</reference>
<protein>
    <recommendedName>
        <fullName evidence="2">CID domain-containing protein</fullName>
    </recommendedName>
</protein>
<feature type="compositionally biased region" description="Pro residues" evidence="1">
    <location>
        <begin position="834"/>
        <end position="843"/>
    </location>
</feature>
<feature type="domain" description="CID" evidence="2">
    <location>
        <begin position="1"/>
        <end position="130"/>
    </location>
</feature>
<feature type="region of interest" description="Disordered" evidence="1">
    <location>
        <begin position="777"/>
        <end position="965"/>
    </location>
</feature>
<sequence>MVEYSDSEFKKKLKLLTASQKAINSLSTWCLERHEHYKSIISIWLNTIKKVKIKKRLLLFYLANHVIQYSKKQKYKFIDGWKIAIQKAIPYVRDEKILSKILRVIKIWRERHVYNHSYLADLTGLLSAKNLEFKFADPVQGCQACFINAEKVKLLRKKLKSLIGSMPTDCRLLSPDTNESFSSTSSMSIEDLNIHNINYDTVLNSDNIDSINDTDIDAPTTIINNTKSYITPENSIPDQELYDPASAGNPAIEIEDQQSLTIQFPDTPSPPPDKTFTNNNDKSSIYCTSSYEDYAHNPMSSTRQFITSGVSINMAPPTNSSSIINENTITVPHVPQTAWDVTVHNDGSTNDTIASNYGGTGIDHCALTSKITDRDEIVSPEMITKTSVFDHRNLISLTHSSHNNSPAVSDNQAFSNIIIHPSQLDLLKKVFSKPLNNLNNLERIDKDLSDDDQKHPVALPLSPPIKTSTPPTMTTSTPPPIKPPTPPPMPTSTPLRLSLPMKPPTPLPMSTSTQPPLPPPLPPPMKPPPPPPLPPPPPTSVIDHTDLISLTHSTHNSSPTVSDNPGFSNIIHPSQLDLLMKVFSKPQKNVDNLERIDMDLSDDDQKHPVALLPPPINPPTPPPMPTSTPLRLSPPMKPPTPLPMSTSTQPPLPPTLPPPMKPPPPPPLPPPPPTSVIDHTDLISLTHSTHNSSPTVSDNQEFSNIFIHPPQLDLLMEVISRPQKSLDNLERIDMDLSDDDQKHPVALLPPLSPPIKQPTPTSTPILLSLPIKPPTPLYMPTSTPLPSPSTMKPSMQPPLPPPLPPSQKPPPPPPLPLLLPPPLPSMPTSTLPPLSLPMKPPTSLPMFTSTKRPLPPPLLPSQKPPPPLPLLLSSPMKLPPPPSMPTSTPLPLPPPTQLPLPPPTQLPLPPPLLQQMKLPPPPSMPTSTPPPLLPPMKPTTQSPLPPPLPPTQKPPTPSSSKPLPFILPFNLVQQSIPGVTNQLEQSSQPLRKDRHSLNKMQLNLGQPSQCHSKFVSNQPQIQWHVQVQGIKSKEDFTPKWKGRRISNWPSRDPGIYNQNSRPAGTLNQGSRIGPEESALKIHTKGDFMPERKDGNIYFSSRDPRLLNQRRPAGTLNQGPCIGSEESNLNCRKIEEPAPTPLNRK</sequence>
<feature type="compositionally biased region" description="Basic and acidic residues" evidence="1">
    <location>
        <begin position="1073"/>
        <end position="1094"/>
    </location>
</feature>
<feature type="compositionally biased region" description="Low complexity" evidence="1">
    <location>
        <begin position="464"/>
        <end position="476"/>
    </location>
</feature>
<evidence type="ECO:0000256" key="1">
    <source>
        <dbReference type="SAM" id="MobiDB-lite"/>
    </source>
</evidence>
<dbReference type="Gene3D" id="1.25.40.90">
    <property type="match status" value="1"/>
</dbReference>
<dbReference type="CDD" id="cd16981">
    <property type="entry name" value="CID_RPRD_like"/>
    <property type="match status" value="1"/>
</dbReference>
<dbReference type="PANTHER" id="PTHR12460:SF40">
    <property type="entry name" value="REGULATION OF NUCLEAR PRE-MRNA DOMAIN-CONTAINING PROTEIN 2"/>
    <property type="match status" value="1"/>
</dbReference>
<name>A0AAV0Y463_9HEMI</name>
<feature type="compositionally biased region" description="Pro residues" evidence="1">
    <location>
        <begin position="853"/>
        <end position="869"/>
    </location>
</feature>
<feature type="compositionally biased region" description="Pro residues" evidence="1">
    <location>
        <begin position="477"/>
        <end position="491"/>
    </location>
</feature>
<comment type="caution">
    <text evidence="3">The sequence shown here is derived from an EMBL/GenBank/DDBJ whole genome shotgun (WGS) entry which is preliminary data.</text>
</comment>
<proteinExistence type="predicted"/>
<keyword evidence="4" id="KW-1185">Reference proteome</keyword>
<dbReference type="SMART" id="SM00582">
    <property type="entry name" value="RPR"/>
    <property type="match status" value="1"/>
</dbReference>
<feature type="compositionally biased region" description="Pro residues" evidence="1">
    <location>
        <begin position="515"/>
        <end position="537"/>
    </location>
</feature>
<dbReference type="Pfam" id="PF04818">
    <property type="entry name" value="CID"/>
    <property type="match status" value="1"/>
</dbReference>
<dbReference type="AlphaFoldDB" id="A0AAV0Y463"/>
<dbReference type="InterPro" id="IPR006569">
    <property type="entry name" value="CID_dom"/>
</dbReference>
<dbReference type="PRINTS" id="PR01217">
    <property type="entry name" value="PRICHEXTENSN"/>
</dbReference>
<organism evidence="3 4">
    <name type="scientific">Macrosiphum euphorbiae</name>
    <name type="common">potato aphid</name>
    <dbReference type="NCBI Taxonomy" id="13131"/>
    <lineage>
        <taxon>Eukaryota</taxon>
        <taxon>Metazoa</taxon>
        <taxon>Ecdysozoa</taxon>
        <taxon>Arthropoda</taxon>
        <taxon>Hexapoda</taxon>
        <taxon>Insecta</taxon>
        <taxon>Pterygota</taxon>
        <taxon>Neoptera</taxon>
        <taxon>Paraneoptera</taxon>
        <taxon>Hemiptera</taxon>
        <taxon>Sternorrhyncha</taxon>
        <taxon>Aphidomorpha</taxon>
        <taxon>Aphidoidea</taxon>
        <taxon>Aphididae</taxon>
        <taxon>Macrosiphini</taxon>
        <taxon>Macrosiphum</taxon>
    </lineage>
</organism>
<feature type="compositionally biased region" description="Pro residues" evidence="1">
    <location>
        <begin position="611"/>
        <end position="626"/>
    </location>
</feature>